<feature type="compositionally biased region" description="Basic and acidic residues" evidence="1">
    <location>
        <begin position="185"/>
        <end position="204"/>
    </location>
</feature>
<feature type="compositionally biased region" description="Acidic residues" evidence="1">
    <location>
        <begin position="92"/>
        <end position="107"/>
    </location>
</feature>
<comment type="caution">
    <text evidence="2">The sequence shown here is derived from an EMBL/GenBank/DDBJ whole genome shotgun (WGS) entry which is preliminary data.</text>
</comment>
<accession>A0AA40F894</accession>
<proteinExistence type="predicted"/>
<dbReference type="Proteomes" id="UP001172155">
    <property type="component" value="Unassembled WGS sequence"/>
</dbReference>
<dbReference type="AlphaFoldDB" id="A0AA40F894"/>
<dbReference type="PANTHER" id="PTHR38166">
    <property type="entry name" value="C2H2-TYPE DOMAIN-CONTAINING PROTEIN-RELATED"/>
    <property type="match status" value="1"/>
</dbReference>
<dbReference type="PANTHER" id="PTHR38166:SF1">
    <property type="entry name" value="C2H2-TYPE DOMAIN-CONTAINING PROTEIN"/>
    <property type="match status" value="1"/>
</dbReference>
<feature type="compositionally biased region" description="Acidic residues" evidence="1">
    <location>
        <begin position="335"/>
        <end position="346"/>
    </location>
</feature>
<feature type="compositionally biased region" description="Polar residues" evidence="1">
    <location>
        <begin position="68"/>
        <end position="91"/>
    </location>
</feature>
<protein>
    <submittedName>
        <fullName evidence="2">Uncharacterized protein</fullName>
    </submittedName>
</protein>
<feature type="region of interest" description="Disordered" evidence="1">
    <location>
        <begin position="396"/>
        <end position="426"/>
    </location>
</feature>
<feature type="region of interest" description="Disordered" evidence="1">
    <location>
        <begin position="1"/>
        <end position="237"/>
    </location>
</feature>
<evidence type="ECO:0000256" key="1">
    <source>
        <dbReference type="SAM" id="MobiDB-lite"/>
    </source>
</evidence>
<dbReference type="EMBL" id="JAUKUD010000002">
    <property type="protein sequence ID" value="KAK0752571.1"/>
    <property type="molecule type" value="Genomic_DNA"/>
</dbReference>
<evidence type="ECO:0000313" key="2">
    <source>
        <dbReference type="EMBL" id="KAK0752571.1"/>
    </source>
</evidence>
<organism evidence="2 3">
    <name type="scientific">Schizothecium vesticola</name>
    <dbReference type="NCBI Taxonomy" id="314040"/>
    <lineage>
        <taxon>Eukaryota</taxon>
        <taxon>Fungi</taxon>
        <taxon>Dikarya</taxon>
        <taxon>Ascomycota</taxon>
        <taxon>Pezizomycotina</taxon>
        <taxon>Sordariomycetes</taxon>
        <taxon>Sordariomycetidae</taxon>
        <taxon>Sordariales</taxon>
        <taxon>Schizotheciaceae</taxon>
        <taxon>Schizothecium</taxon>
    </lineage>
</organism>
<keyword evidence="3" id="KW-1185">Reference proteome</keyword>
<feature type="compositionally biased region" description="Polar residues" evidence="1">
    <location>
        <begin position="39"/>
        <end position="48"/>
    </location>
</feature>
<evidence type="ECO:0000313" key="3">
    <source>
        <dbReference type="Proteomes" id="UP001172155"/>
    </source>
</evidence>
<sequence>MENPPIPAAVIEPEQDPRQPQNNPSHILASTLPGKEPPATTTTYQERASQLRPEDLIPKQHVERNDTFDSLPSTFGPRTNTGFSVATSMATDDTEPDLTTLNDDEGEGTPALRSFAFPSCASDGLPSFPPTRVSSFAPDDRGAASEDLSTPTNPINLRPGPSPEPARGRDQDPGPSHGGPSPLPDESHAAEPSASDRLHIKVEMMPEESELEHSDHTLSQKGEETEEDCSATQSPGRDVVENVCDQVLRDAFHLGLEELATTDAAAAAYEATRYFLDELSRIIPTNSAAVWAPSQSQMTRNPGGYGQAQASSQSQGNGGGHGGHRNGSNKRPPSDDADDPNQDGYDDGYGSGGNGKRPRTDGQPQGEDQYLSCPFRKRNPVKFNVRDFLSCATQSFPDVSQLNPPQTPRQALPQAKVGIRPRLPPL</sequence>
<feature type="compositionally biased region" description="Basic and acidic residues" evidence="1">
    <location>
        <begin position="52"/>
        <end position="67"/>
    </location>
</feature>
<reference evidence="2" key="1">
    <citation type="submission" date="2023-06" db="EMBL/GenBank/DDBJ databases">
        <title>Genome-scale phylogeny and comparative genomics of the fungal order Sordariales.</title>
        <authorList>
            <consortium name="Lawrence Berkeley National Laboratory"/>
            <person name="Hensen N."/>
            <person name="Bonometti L."/>
            <person name="Westerberg I."/>
            <person name="Brannstrom I.O."/>
            <person name="Guillou S."/>
            <person name="Cros-Aarteil S."/>
            <person name="Calhoun S."/>
            <person name="Haridas S."/>
            <person name="Kuo A."/>
            <person name="Mondo S."/>
            <person name="Pangilinan J."/>
            <person name="Riley R."/>
            <person name="LaButti K."/>
            <person name="Andreopoulos B."/>
            <person name="Lipzen A."/>
            <person name="Chen C."/>
            <person name="Yanf M."/>
            <person name="Daum C."/>
            <person name="Ng V."/>
            <person name="Clum A."/>
            <person name="Steindorff A."/>
            <person name="Ohm R."/>
            <person name="Martin F."/>
            <person name="Silar P."/>
            <person name="Natvig D."/>
            <person name="Lalanne C."/>
            <person name="Gautier V."/>
            <person name="Ament-velasquez S.L."/>
            <person name="Kruys A."/>
            <person name="Hutchinson M.I."/>
            <person name="Powell A.J."/>
            <person name="Barry K."/>
            <person name="Miller A.N."/>
            <person name="Grigoriev I.V."/>
            <person name="Debuchy R."/>
            <person name="Gladieux P."/>
            <person name="Thoren M.H."/>
            <person name="Johannesson H."/>
        </authorList>
    </citation>
    <scope>NUCLEOTIDE SEQUENCE</scope>
    <source>
        <strain evidence="2">SMH3187-1</strain>
    </source>
</reference>
<feature type="compositionally biased region" description="Basic and acidic residues" evidence="1">
    <location>
        <begin position="211"/>
        <end position="223"/>
    </location>
</feature>
<name>A0AA40F894_9PEZI</name>
<gene>
    <name evidence="2" type="ORF">B0T18DRAFT_93265</name>
</gene>
<feature type="region of interest" description="Disordered" evidence="1">
    <location>
        <begin position="292"/>
        <end position="373"/>
    </location>
</feature>